<dbReference type="RefSeq" id="WP_108852311.1">
    <property type="nucleotide sequence ID" value="NZ_OMOQ01000001.1"/>
</dbReference>
<protein>
    <submittedName>
        <fullName evidence="1">Uncharacterized protein</fullName>
    </submittedName>
</protein>
<dbReference type="OrthoDB" id="5688165at2"/>
<evidence type="ECO:0000313" key="1">
    <source>
        <dbReference type="EMBL" id="SPH17921.1"/>
    </source>
</evidence>
<dbReference type="Proteomes" id="UP000244924">
    <property type="component" value="Unassembled WGS sequence"/>
</dbReference>
<name>A0A2R8B5I8_9RHOB</name>
<proteinExistence type="predicted"/>
<keyword evidence="2" id="KW-1185">Reference proteome</keyword>
<organism evidence="1 2">
    <name type="scientific">Albidovulum aquaemixtae</name>
    <dbReference type="NCBI Taxonomy" id="1542388"/>
    <lineage>
        <taxon>Bacteria</taxon>
        <taxon>Pseudomonadati</taxon>
        <taxon>Pseudomonadota</taxon>
        <taxon>Alphaproteobacteria</taxon>
        <taxon>Rhodobacterales</taxon>
        <taxon>Paracoccaceae</taxon>
        <taxon>Albidovulum</taxon>
    </lineage>
</organism>
<dbReference type="EMBL" id="OMOQ01000001">
    <property type="protein sequence ID" value="SPH17921.1"/>
    <property type="molecule type" value="Genomic_DNA"/>
</dbReference>
<sequence length="249" mass="28445">MFDEKIPSTFLQYATRILGDTKRGLTGRVIIDETAAYAAEYDVQLPHPMYPPESSSKRQALLENLMAFDGPQQYRIIKELCDHSSFSPVPNKDRQELKIRLVTRYPQFAGGAPASDINETLIEETRHWLDGQKTALESYNSALQKYEAGIFHRNLLDDLRLALELLLNELLGNNKSLENQLPALGNFIKDSGGSKELANMFQKLVEYYAKYQNSYAKHDSAVIEEEIEFIFEITSSFMKHLVRLSTEET</sequence>
<reference evidence="1 2" key="1">
    <citation type="submission" date="2018-03" db="EMBL/GenBank/DDBJ databases">
        <authorList>
            <person name="Keele B.F."/>
        </authorList>
    </citation>
    <scope>NUCLEOTIDE SEQUENCE [LARGE SCALE GENOMIC DNA]</scope>
    <source>
        <strain evidence="1 2">CECT 8626</strain>
    </source>
</reference>
<accession>A0A2R8B5I8</accession>
<dbReference type="AlphaFoldDB" id="A0A2R8B5I8"/>
<gene>
    <name evidence="1" type="ORF">DEA8626_01449</name>
</gene>
<evidence type="ECO:0000313" key="2">
    <source>
        <dbReference type="Proteomes" id="UP000244924"/>
    </source>
</evidence>